<gene>
    <name evidence="1" type="ORF">EB796_005085</name>
</gene>
<accession>A0A7J7KGJ1</accession>
<organism evidence="1 2">
    <name type="scientific">Bugula neritina</name>
    <name type="common">Brown bryozoan</name>
    <name type="synonym">Sertularia neritina</name>
    <dbReference type="NCBI Taxonomy" id="10212"/>
    <lineage>
        <taxon>Eukaryota</taxon>
        <taxon>Metazoa</taxon>
        <taxon>Spiralia</taxon>
        <taxon>Lophotrochozoa</taxon>
        <taxon>Bryozoa</taxon>
        <taxon>Gymnolaemata</taxon>
        <taxon>Cheilostomatida</taxon>
        <taxon>Flustrina</taxon>
        <taxon>Buguloidea</taxon>
        <taxon>Bugulidae</taxon>
        <taxon>Bugula</taxon>
    </lineage>
</organism>
<reference evidence="1" key="1">
    <citation type="submission" date="2020-06" db="EMBL/GenBank/DDBJ databases">
        <title>Draft genome of Bugula neritina, a colonial animal packing powerful symbionts and potential medicines.</title>
        <authorList>
            <person name="Rayko M."/>
        </authorList>
    </citation>
    <scope>NUCLEOTIDE SEQUENCE [LARGE SCALE GENOMIC DNA]</scope>
    <source>
        <strain evidence="1">Kwan_BN1</strain>
    </source>
</reference>
<evidence type="ECO:0000313" key="1">
    <source>
        <dbReference type="EMBL" id="KAF6036606.1"/>
    </source>
</evidence>
<name>A0A7J7KGJ1_BUGNE</name>
<dbReference type="AlphaFoldDB" id="A0A7J7KGJ1"/>
<evidence type="ECO:0000313" key="2">
    <source>
        <dbReference type="Proteomes" id="UP000593567"/>
    </source>
</evidence>
<comment type="caution">
    <text evidence="1">The sequence shown here is derived from an EMBL/GenBank/DDBJ whole genome shotgun (WGS) entry which is preliminary data.</text>
</comment>
<keyword evidence="2" id="KW-1185">Reference proteome</keyword>
<sequence length="204" mass="23434">MYLYIQIDNHIRECEGPVQRITELKSAYEKTLHNIKLAFADAQLIPAEHYSKATLEQCITALKLELGDVLAMEEMEGGMIIIQINAEKRPKEEILNCQRKFNKGYAEICAIIYSETELLEESLRRLDAKILKSQSEIWETQKSEFEAAEMSKSQSDKAQPVDYKAVSAVIDSNRIQIAESLLWIEELNRHAVRARDKVSTALMW</sequence>
<protein>
    <submittedName>
        <fullName evidence="1">Uncharacterized protein</fullName>
    </submittedName>
</protein>
<dbReference type="EMBL" id="VXIV02000696">
    <property type="protein sequence ID" value="KAF6036606.1"/>
    <property type="molecule type" value="Genomic_DNA"/>
</dbReference>
<dbReference type="Proteomes" id="UP000593567">
    <property type="component" value="Unassembled WGS sequence"/>
</dbReference>
<proteinExistence type="predicted"/>